<sequence length="82" mass="9368">MIDERALRAKRLDRLRKGSREEREQSCHVLGGKAHDRKDHERPTLLSITGLPSSLASLLFPRSSNVVDPHVLVTRIIAYRIK</sequence>
<organism evidence="2 3">
    <name type="scientific">Steinernema glaseri</name>
    <dbReference type="NCBI Taxonomy" id="37863"/>
    <lineage>
        <taxon>Eukaryota</taxon>
        <taxon>Metazoa</taxon>
        <taxon>Ecdysozoa</taxon>
        <taxon>Nematoda</taxon>
        <taxon>Chromadorea</taxon>
        <taxon>Rhabditida</taxon>
        <taxon>Tylenchina</taxon>
        <taxon>Panagrolaimomorpha</taxon>
        <taxon>Strongyloidoidea</taxon>
        <taxon>Steinernematidae</taxon>
        <taxon>Steinernema</taxon>
    </lineage>
</organism>
<proteinExistence type="predicted"/>
<reference evidence="3" key="1">
    <citation type="submission" date="2016-11" db="UniProtKB">
        <authorList>
            <consortium name="WormBaseParasite"/>
        </authorList>
    </citation>
    <scope>IDENTIFICATION</scope>
</reference>
<dbReference type="AlphaFoldDB" id="A0A1I8ALJ5"/>
<evidence type="ECO:0000313" key="3">
    <source>
        <dbReference type="WBParaSite" id="L893_g6845.t1"/>
    </source>
</evidence>
<name>A0A1I8ALJ5_9BILA</name>
<feature type="region of interest" description="Disordered" evidence="1">
    <location>
        <begin position="16"/>
        <end position="39"/>
    </location>
</feature>
<feature type="compositionally biased region" description="Basic and acidic residues" evidence="1">
    <location>
        <begin position="16"/>
        <end position="26"/>
    </location>
</feature>
<dbReference type="WBParaSite" id="L893_g6845.t1">
    <property type="protein sequence ID" value="L893_g6845.t1"/>
    <property type="gene ID" value="L893_g6845"/>
</dbReference>
<evidence type="ECO:0000313" key="2">
    <source>
        <dbReference type="Proteomes" id="UP000095287"/>
    </source>
</evidence>
<accession>A0A1I8ALJ5</accession>
<evidence type="ECO:0000256" key="1">
    <source>
        <dbReference type="SAM" id="MobiDB-lite"/>
    </source>
</evidence>
<keyword evidence="2" id="KW-1185">Reference proteome</keyword>
<protein>
    <submittedName>
        <fullName evidence="3">IBB domain-containing protein</fullName>
    </submittedName>
</protein>
<dbReference type="Proteomes" id="UP000095287">
    <property type="component" value="Unplaced"/>
</dbReference>